<protein>
    <submittedName>
        <fullName evidence="2">Uncharacterized protein</fullName>
    </submittedName>
</protein>
<feature type="compositionally biased region" description="Low complexity" evidence="1">
    <location>
        <begin position="68"/>
        <end position="81"/>
    </location>
</feature>
<name>A0A0L0F7D7_9EUKA</name>
<feature type="region of interest" description="Disordered" evidence="1">
    <location>
        <begin position="63"/>
        <end position="111"/>
    </location>
</feature>
<dbReference type="AlphaFoldDB" id="A0A0L0F7D7"/>
<feature type="compositionally biased region" description="Pro residues" evidence="1">
    <location>
        <begin position="82"/>
        <end position="92"/>
    </location>
</feature>
<evidence type="ECO:0000313" key="3">
    <source>
        <dbReference type="Proteomes" id="UP000054560"/>
    </source>
</evidence>
<evidence type="ECO:0000256" key="1">
    <source>
        <dbReference type="SAM" id="MobiDB-lite"/>
    </source>
</evidence>
<dbReference type="EMBL" id="KQ246734">
    <property type="protein sequence ID" value="KNC72625.1"/>
    <property type="molecule type" value="Genomic_DNA"/>
</dbReference>
<sequence>MGTHTDRYHYWCAATEAAIIEARLQHPKALIVLVGHMMSGRMASQIGSRIPPSESRPLANAVINLGFPPHTDNHNTTTDTPNPTPNPTPIPTPTTTAPPTTHPLDHADAHE</sequence>
<dbReference type="GeneID" id="25915319"/>
<evidence type="ECO:0000313" key="2">
    <source>
        <dbReference type="EMBL" id="KNC72625.1"/>
    </source>
</evidence>
<proteinExistence type="predicted"/>
<gene>
    <name evidence="2" type="ORF">SARC_14815</name>
</gene>
<organism evidence="2 3">
    <name type="scientific">Sphaeroforma arctica JP610</name>
    <dbReference type="NCBI Taxonomy" id="667725"/>
    <lineage>
        <taxon>Eukaryota</taxon>
        <taxon>Ichthyosporea</taxon>
        <taxon>Ichthyophonida</taxon>
        <taxon>Sphaeroforma</taxon>
    </lineage>
</organism>
<dbReference type="RefSeq" id="XP_014146527.1">
    <property type="nucleotide sequence ID" value="XM_014291052.1"/>
</dbReference>
<keyword evidence="3" id="KW-1185">Reference proteome</keyword>
<reference evidence="2 3" key="1">
    <citation type="submission" date="2011-02" db="EMBL/GenBank/DDBJ databases">
        <title>The Genome Sequence of Sphaeroforma arctica JP610.</title>
        <authorList>
            <consortium name="The Broad Institute Genome Sequencing Platform"/>
            <person name="Russ C."/>
            <person name="Cuomo C."/>
            <person name="Young S.K."/>
            <person name="Zeng Q."/>
            <person name="Gargeya S."/>
            <person name="Alvarado L."/>
            <person name="Berlin A."/>
            <person name="Chapman S.B."/>
            <person name="Chen Z."/>
            <person name="Freedman E."/>
            <person name="Gellesch M."/>
            <person name="Goldberg J."/>
            <person name="Griggs A."/>
            <person name="Gujja S."/>
            <person name="Heilman E."/>
            <person name="Heiman D."/>
            <person name="Howarth C."/>
            <person name="Mehta T."/>
            <person name="Neiman D."/>
            <person name="Pearson M."/>
            <person name="Roberts A."/>
            <person name="Saif S."/>
            <person name="Shea T."/>
            <person name="Shenoy N."/>
            <person name="Sisk P."/>
            <person name="Stolte C."/>
            <person name="Sykes S."/>
            <person name="White J."/>
            <person name="Yandava C."/>
            <person name="Burger G."/>
            <person name="Gray M.W."/>
            <person name="Holland P.W.H."/>
            <person name="King N."/>
            <person name="Lang F.B.F."/>
            <person name="Roger A.J."/>
            <person name="Ruiz-Trillo I."/>
            <person name="Haas B."/>
            <person name="Nusbaum C."/>
            <person name="Birren B."/>
        </authorList>
    </citation>
    <scope>NUCLEOTIDE SEQUENCE [LARGE SCALE GENOMIC DNA]</scope>
    <source>
        <strain evidence="2 3">JP610</strain>
    </source>
</reference>
<dbReference type="Proteomes" id="UP000054560">
    <property type="component" value="Unassembled WGS sequence"/>
</dbReference>
<accession>A0A0L0F7D7</accession>
<feature type="non-terminal residue" evidence="2">
    <location>
        <position position="111"/>
    </location>
</feature>